<evidence type="ECO:0000313" key="5">
    <source>
        <dbReference type="Proteomes" id="UP000006238"/>
    </source>
</evidence>
<comment type="caution">
    <text evidence="4">The sequence shown here is derived from an EMBL/GenBank/DDBJ whole genome shotgun (WGS) entry which is preliminary data.</text>
</comment>
<feature type="domain" description="Peptidase C1A papain C-terminal" evidence="3">
    <location>
        <begin position="179"/>
        <end position="402"/>
    </location>
</feature>
<dbReference type="HOGENOM" id="CLU_021680_0_1_9"/>
<dbReference type="InterPro" id="IPR038765">
    <property type="entry name" value="Papain-like_cys_pep_sf"/>
</dbReference>
<dbReference type="GO" id="GO:0008234">
    <property type="term" value="F:cysteine-type peptidase activity"/>
    <property type="evidence" value="ECO:0007669"/>
    <property type="project" value="InterPro"/>
</dbReference>
<dbReference type="CDD" id="cd02619">
    <property type="entry name" value="Peptidase_C1"/>
    <property type="match status" value="1"/>
</dbReference>
<feature type="transmembrane region" description="Helical" evidence="2">
    <location>
        <begin position="7"/>
        <end position="25"/>
    </location>
</feature>
<dbReference type="SUPFAM" id="SSF55383">
    <property type="entry name" value="Copper amine oxidase, domain N"/>
    <property type="match status" value="1"/>
</dbReference>
<dbReference type="InterPro" id="IPR013128">
    <property type="entry name" value="Peptidase_C1A"/>
</dbReference>
<dbReference type="SMART" id="SM00645">
    <property type="entry name" value="Pept_C1"/>
    <property type="match status" value="1"/>
</dbReference>
<dbReference type="RefSeq" id="WP_005604795.1">
    <property type="nucleotide sequence ID" value="NZ_GG663526.1"/>
</dbReference>
<dbReference type="InterPro" id="IPR036582">
    <property type="entry name" value="Mao_N_sf"/>
</dbReference>
<dbReference type="InterPro" id="IPR000668">
    <property type="entry name" value="Peptidase_C1A_C"/>
</dbReference>
<protein>
    <submittedName>
        <fullName evidence="4">Papain family cysteine protease</fullName>
    </submittedName>
</protein>
<dbReference type="Gene3D" id="3.30.457.10">
    <property type="entry name" value="Copper amine oxidase-like, N-terminal domain"/>
    <property type="match status" value="1"/>
</dbReference>
<keyword evidence="2" id="KW-0472">Membrane</keyword>
<dbReference type="STRING" id="45851.BHV86_00575"/>
<comment type="similarity">
    <text evidence="1">Belongs to the peptidase C1 family.</text>
</comment>
<dbReference type="Pfam" id="PF00112">
    <property type="entry name" value="Peptidase_C1"/>
    <property type="match status" value="1"/>
</dbReference>
<dbReference type="InterPro" id="IPR012854">
    <property type="entry name" value="Cu_amine_oxidase-like_N"/>
</dbReference>
<dbReference type="Proteomes" id="UP000006238">
    <property type="component" value="Unassembled WGS sequence"/>
</dbReference>
<evidence type="ECO:0000259" key="3">
    <source>
        <dbReference type="SMART" id="SM00645"/>
    </source>
</evidence>
<dbReference type="Pfam" id="PF07833">
    <property type="entry name" value="Cu_amine_oxidN1"/>
    <property type="match status" value="1"/>
</dbReference>
<dbReference type="GeneID" id="98919077"/>
<dbReference type="GO" id="GO:0006508">
    <property type="term" value="P:proteolysis"/>
    <property type="evidence" value="ECO:0007669"/>
    <property type="project" value="UniProtKB-KW"/>
</dbReference>
<gene>
    <name evidence="4" type="ORF">BUTYVIB_02556</name>
</gene>
<dbReference type="Gene3D" id="3.90.70.10">
    <property type="entry name" value="Cysteine proteinases"/>
    <property type="match status" value="1"/>
</dbReference>
<name>D4S370_9FIRM</name>
<dbReference type="Pfam" id="PF18560">
    <property type="entry name" value="Lectin_like"/>
    <property type="match status" value="1"/>
</dbReference>
<organism evidence="4 5">
    <name type="scientific">Eshraghiella crossota DSM 2876</name>
    <dbReference type="NCBI Taxonomy" id="511680"/>
    <lineage>
        <taxon>Bacteria</taxon>
        <taxon>Bacillati</taxon>
        <taxon>Bacillota</taxon>
        <taxon>Clostridia</taxon>
        <taxon>Lachnospirales</taxon>
        <taxon>Lachnospiraceae</taxon>
        <taxon>Eshraghiella</taxon>
    </lineage>
</organism>
<keyword evidence="2" id="KW-0812">Transmembrane</keyword>
<proteinExistence type="inferred from homology"/>
<dbReference type="PROSITE" id="PS00139">
    <property type="entry name" value="THIOL_PROTEASE_CYS"/>
    <property type="match status" value="1"/>
</dbReference>
<dbReference type="EMBL" id="ABWN01000043">
    <property type="protein sequence ID" value="EFF67351.1"/>
    <property type="molecule type" value="Genomic_DNA"/>
</dbReference>
<accession>D4S370</accession>
<keyword evidence="4" id="KW-0645">Protease</keyword>
<sequence>MRPGKKFYLYIIFAIALIFVARFVITSRHAKIVKGQTVIEKSSDWNYVIANYVNMTGIKMSVDGSPFNVTQEKIYMDDKRNIMVNYNILKDTISCASNRYYNTMLVLEKSANRLIFTAGSDTVSVNGTDEKMAVSVAMVDNDIYVPLRFICEKFNYDYKWNYEQNCIEISNKKSGEKIYPYCYDYRKDGKVTTVRNQEDFGTCWAFASLTALSSTLLPEHRFEFSADHMSFHNGYNLGQMDGGEYTMSMAYLAAWKGPVLEVEDPYGDGHSPDNLKAAVHVQEMQIIGSKDYNAIKEAVFLYGGVQSSLYMSVNDAGGKKSQYYNPESSAYCYIGMEKPNHDIVIVGWDDSYPADNFATKPEQDGAFICVNSWGDKFGENGYFYVSYFDSNIGIRNIVYTVVEDRNNYDNIYQSDELGWTGKIGYNQDSAYFANVYTTNKDEILKSVGFYAIGEDTEYEVYFIENFQGTESFNTKRLAAKGLLKNAGYYTIKLNDDLIMKKDIKYAVVVYIKTPNSVHPVAVECKTDVTTDVVIDDGEGYISANGRSWERVEETQNCNICLKFYTDDME</sequence>
<evidence type="ECO:0000256" key="1">
    <source>
        <dbReference type="ARBA" id="ARBA00008455"/>
    </source>
</evidence>
<dbReference type="InterPro" id="IPR000169">
    <property type="entry name" value="Pept_cys_AS"/>
</dbReference>
<keyword evidence="5" id="KW-1185">Reference proteome</keyword>
<dbReference type="PANTHER" id="PTHR12411">
    <property type="entry name" value="CYSTEINE PROTEASE FAMILY C1-RELATED"/>
    <property type="match status" value="1"/>
</dbReference>
<dbReference type="SUPFAM" id="SSF54001">
    <property type="entry name" value="Cysteine proteinases"/>
    <property type="match status" value="1"/>
</dbReference>
<dbReference type="eggNOG" id="COG4870">
    <property type="taxonomic scope" value="Bacteria"/>
</dbReference>
<evidence type="ECO:0000313" key="4">
    <source>
        <dbReference type="EMBL" id="EFF67351.1"/>
    </source>
</evidence>
<dbReference type="InterPro" id="IPR040528">
    <property type="entry name" value="Lectin-like"/>
</dbReference>
<keyword evidence="2" id="KW-1133">Transmembrane helix</keyword>
<reference evidence="4 5" key="1">
    <citation type="submission" date="2010-02" db="EMBL/GenBank/DDBJ databases">
        <authorList>
            <person name="Weinstock G."/>
            <person name="Sodergren E."/>
            <person name="Clifton S."/>
            <person name="Fulton L."/>
            <person name="Fulton B."/>
            <person name="Courtney L."/>
            <person name="Fronick C."/>
            <person name="Harrison M."/>
            <person name="Strong C."/>
            <person name="Farmer C."/>
            <person name="Delahaunty K."/>
            <person name="Markovic C."/>
            <person name="Hall O."/>
            <person name="Minx P."/>
            <person name="Tomlinson C."/>
            <person name="Mitreva M."/>
            <person name="Nelson J."/>
            <person name="Hou S."/>
            <person name="Wollam A."/>
            <person name="Pepin K.H."/>
            <person name="Johnson M."/>
            <person name="Bhonagiri V."/>
            <person name="Zhang X."/>
            <person name="Suruliraj S."/>
            <person name="Warren W."/>
            <person name="Chinwalla A."/>
            <person name="Mardis E.R."/>
            <person name="Wilson R.K."/>
        </authorList>
    </citation>
    <scope>NUCLEOTIDE SEQUENCE [LARGE SCALE GENOMIC DNA]</scope>
    <source>
        <strain evidence="4 5">DSM 2876</strain>
    </source>
</reference>
<dbReference type="AlphaFoldDB" id="D4S370"/>
<evidence type="ECO:0000256" key="2">
    <source>
        <dbReference type="SAM" id="Phobius"/>
    </source>
</evidence>
<keyword evidence="4" id="KW-0378">Hydrolase</keyword>